<feature type="domain" description="PKS/mFAS DH" evidence="10">
    <location>
        <begin position="891"/>
        <end position="1177"/>
    </location>
</feature>
<dbReference type="Pfam" id="PF08240">
    <property type="entry name" value="ADH_N"/>
    <property type="match status" value="1"/>
</dbReference>
<dbReference type="Gene3D" id="1.10.1200.10">
    <property type="entry name" value="ACP-like"/>
    <property type="match status" value="1"/>
</dbReference>
<dbReference type="InterPro" id="IPR020807">
    <property type="entry name" value="PKS_DH"/>
</dbReference>
<dbReference type="Gene3D" id="3.10.129.110">
    <property type="entry name" value="Polyketide synthase dehydratase"/>
    <property type="match status" value="1"/>
</dbReference>
<dbReference type="FunFam" id="3.40.50.720:FF:000209">
    <property type="entry name" value="Polyketide synthase Pks12"/>
    <property type="match status" value="1"/>
</dbReference>
<dbReference type="Pfam" id="PF13602">
    <property type="entry name" value="ADH_zinc_N_2"/>
    <property type="match status" value="1"/>
</dbReference>
<dbReference type="InterPro" id="IPR032821">
    <property type="entry name" value="PKS_assoc"/>
</dbReference>
<evidence type="ECO:0000256" key="4">
    <source>
        <dbReference type="ARBA" id="ARBA00022553"/>
    </source>
</evidence>
<name>A0A2S5CMU9_9GAMM</name>
<organism evidence="11 12">
    <name type="scientific">Methylovulum psychrotolerans</name>
    <dbReference type="NCBI Taxonomy" id="1704499"/>
    <lineage>
        <taxon>Bacteria</taxon>
        <taxon>Pseudomonadati</taxon>
        <taxon>Pseudomonadota</taxon>
        <taxon>Gammaproteobacteria</taxon>
        <taxon>Methylococcales</taxon>
        <taxon>Methylococcaceae</taxon>
        <taxon>Methylovulum</taxon>
    </lineage>
</organism>
<dbReference type="InterPro" id="IPR013968">
    <property type="entry name" value="PKS_KR"/>
</dbReference>
<dbReference type="SMART" id="SM00822">
    <property type="entry name" value="PKS_KR"/>
    <property type="match status" value="1"/>
</dbReference>
<dbReference type="InterPro" id="IPR011032">
    <property type="entry name" value="GroES-like_sf"/>
</dbReference>
<dbReference type="InterPro" id="IPR042104">
    <property type="entry name" value="PKS_dehydratase_sf"/>
</dbReference>
<dbReference type="Gene3D" id="3.30.70.3290">
    <property type="match status" value="1"/>
</dbReference>
<dbReference type="SUPFAM" id="SSF51735">
    <property type="entry name" value="NAD(P)-binding Rossmann-fold domains"/>
    <property type="match status" value="3"/>
</dbReference>
<dbReference type="Pfam" id="PF08659">
    <property type="entry name" value="KR"/>
    <property type="match status" value="1"/>
</dbReference>
<dbReference type="SUPFAM" id="SSF52151">
    <property type="entry name" value="FabD/lysophospholipase-like"/>
    <property type="match status" value="1"/>
</dbReference>
<evidence type="ECO:0000259" key="8">
    <source>
        <dbReference type="PROSITE" id="PS50075"/>
    </source>
</evidence>
<evidence type="ECO:0000256" key="6">
    <source>
        <dbReference type="ARBA" id="ARBA00023268"/>
    </source>
</evidence>
<dbReference type="GO" id="GO:0006633">
    <property type="term" value="P:fatty acid biosynthetic process"/>
    <property type="evidence" value="ECO:0007669"/>
    <property type="project" value="UniProtKB-UniPathway"/>
</dbReference>
<evidence type="ECO:0000313" key="12">
    <source>
        <dbReference type="Proteomes" id="UP000237423"/>
    </source>
</evidence>
<feature type="region of interest" description="C-terminal hotdog fold" evidence="7">
    <location>
        <begin position="1031"/>
        <end position="1177"/>
    </location>
</feature>
<dbReference type="Gene3D" id="3.40.366.10">
    <property type="entry name" value="Malonyl-Coenzyme A Acyl Carrier Protein, domain 2"/>
    <property type="match status" value="1"/>
</dbReference>
<dbReference type="CDD" id="cd05195">
    <property type="entry name" value="enoyl_red"/>
    <property type="match status" value="1"/>
</dbReference>
<accession>A0A2S5CMU9</accession>
<dbReference type="InterPro" id="IPR036291">
    <property type="entry name" value="NAD(P)-bd_dom_sf"/>
</dbReference>
<dbReference type="InterPro" id="IPR049900">
    <property type="entry name" value="PKS_mFAS_DH"/>
</dbReference>
<dbReference type="Pfam" id="PF00550">
    <property type="entry name" value="PP-binding"/>
    <property type="match status" value="1"/>
</dbReference>
<dbReference type="SUPFAM" id="SSF53901">
    <property type="entry name" value="Thiolase-like"/>
    <property type="match status" value="1"/>
</dbReference>
<dbReference type="InterPro" id="IPR049552">
    <property type="entry name" value="PKS_DH_N"/>
</dbReference>
<dbReference type="SMART" id="SM00823">
    <property type="entry name" value="PKS_PP"/>
    <property type="match status" value="1"/>
</dbReference>
<dbReference type="PROSITE" id="PS50075">
    <property type="entry name" value="CARRIER"/>
    <property type="match status" value="1"/>
</dbReference>
<dbReference type="PROSITE" id="PS52019">
    <property type="entry name" value="PKS_MFAS_DH"/>
    <property type="match status" value="1"/>
</dbReference>
<feature type="domain" description="Ketosynthase family 3 (KS3)" evidence="9">
    <location>
        <begin position="2"/>
        <end position="422"/>
    </location>
</feature>
<dbReference type="Pfam" id="PF00109">
    <property type="entry name" value="ketoacyl-synt"/>
    <property type="match status" value="1"/>
</dbReference>
<dbReference type="SUPFAM" id="SSF47336">
    <property type="entry name" value="ACP-like"/>
    <property type="match status" value="1"/>
</dbReference>
<dbReference type="InterPro" id="IPR020806">
    <property type="entry name" value="PKS_PP-bd"/>
</dbReference>
<dbReference type="CDD" id="cd00833">
    <property type="entry name" value="PKS"/>
    <property type="match status" value="1"/>
</dbReference>
<dbReference type="SMART" id="SM00827">
    <property type="entry name" value="PKS_AT"/>
    <property type="match status" value="1"/>
</dbReference>
<dbReference type="Gene3D" id="3.40.50.720">
    <property type="entry name" value="NAD(P)-binding Rossmann-like Domain"/>
    <property type="match status" value="3"/>
</dbReference>
<dbReference type="GO" id="GO:0031177">
    <property type="term" value="F:phosphopantetheine binding"/>
    <property type="evidence" value="ECO:0007669"/>
    <property type="project" value="InterPro"/>
</dbReference>
<dbReference type="EMBL" id="PGFZ01000003">
    <property type="protein sequence ID" value="POZ52141.1"/>
    <property type="molecule type" value="Genomic_DNA"/>
</dbReference>
<evidence type="ECO:0000256" key="2">
    <source>
        <dbReference type="ARBA" id="ARBA00006484"/>
    </source>
</evidence>
<dbReference type="InterPro" id="IPR014043">
    <property type="entry name" value="Acyl_transferase_dom"/>
</dbReference>
<dbReference type="Pfam" id="PF21089">
    <property type="entry name" value="PKS_DH_N"/>
    <property type="match status" value="1"/>
</dbReference>
<dbReference type="InterPro" id="IPR014030">
    <property type="entry name" value="Ketoacyl_synth_N"/>
</dbReference>
<feature type="active site" description="Proton donor; for dehydratase activity" evidence="7">
    <location>
        <position position="1092"/>
    </location>
</feature>
<dbReference type="Gene3D" id="3.40.47.10">
    <property type="match status" value="1"/>
</dbReference>
<dbReference type="SUPFAM" id="SSF50129">
    <property type="entry name" value="GroES-like"/>
    <property type="match status" value="1"/>
</dbReference>
<evidence type="ECO:0000256" key="1">
    <source>
        <dbReference type="ARBA" id="ARBA00005194"/>
    </source>
</evidence>
<dbReference type="Pfam" id="PF14765">
    <property type="entry name" value="PS-DH"/>
    <property type="match status" value="1"/>
</dbReference>
<dbReference type="SMART" id="SM01294">
    <property type="entry name" value="PKS_PP_betabranch"/>
    <property type="match status" value="1"/>
</dbReference>
<dbReference type="InterPro" id="IPR009081">
    <property type="entry name" value="PP-bd_ACP"/>
</dbReference>
<dbReference type="InterPro" id="IPR036736">
    <property type="entry name" value="ACP-like_sf"/>
</dbReference>
<evidence type="ECO:0000256" key="5">
    <source>
        <dbReference type="ARBA" id="ARBA00022679"/>
    </source>
</evidence>
<dbReference type="Proteomes" id="UP000237423">
    <property type="component" value="Unassembled WGS sequence"/>
</dbReference>
<feature type="region of interest" description="N-terminal hotdog fold" evidence="7">
    <location>
        <begin position="891"/>
        <end position="1018"/>
    </location>
</feature>
<protein>
    <submittedName>
        <fullName evidence="11">NAD(P)H-quinone oxidoreductase</fullName>
    </submittedName>
</protein>
<dbReference type="GO" id="GO:0016491">
    <property type="term" value="F:oxidoreductase activity"/>
    <property type="evidence" value="ECO:0007669"/>
    <property type="project" value="InterPro"/>
</dbReference>
<dbReference type="SUPFAM" id="SSF55048">
    <property type="entry name" value="Probable ACP-binding domain of malonyl-CoA ACP transacylase"/>
    <property type="match status" value="1"/>
</dbReference>
<dbReference type="InterPro" id="IPR020841">
    <property type="entry name" value="PKS_Beta-ketoAc_synthase_dom"/>
</dbReference>
<dbReference type="InterPro" id="IPR018201">
    <property type="entry name" value="Ketoacyl_synth_AS"/>
</dbReference>
<keyword evidence="6" id="KW-0511">Multifunctional enzyme</keyword>
<dbReference type="Pfam" id="PF00698">
    <property type="entry name" value="Acyl_transf_1"/>
    <property type="match status" value="1"/>
</dbReference>
<keyword evidence="5" id="KW-0808">Transferase</keyword>
<dbReference type="InterPro" id="IPR013154">
    <property type="entry name" value="ADH-like_N"/>
</dbReference>
<evidence type="ECO:0000259" key="9">
    <source>
        <dbReference type="PROSITE" id="PS52004"/>
    </source>
</evidence>
<gene>
    <name evidence="11" type="ORF">AADEFJLK_01611</name>
</gene>
<dbReference type="PANTHER" id="PTHR43775">
    <property type="entry name" value="FATTY ACID SYNTHASE"/>
    <property type="match status" value="1"/>
</dbReference>
<feature type="active site" description="Proton acceptor; for dehydratase activity" evidence="7">
    <location>
        <position position="929"/>
    </location>
</feature>
<dbReference type="Pfam" id="PF16197">
    <property type="entry name" value="KAsynt_C_assoc"/>
    <property type="match status" value="1"/>
</dbReference>
<dbReference type="RefSeq" id="WP_103973896.1">
    <property type="nucleotide sequence ID" value="NZ_PGFZ01000003.1"/>
</dbReference>
<comment type="similarity">
    <text evidence="2">Belongs to the short-chain dehydrogenases/reductases (SDR) family.</text>
</comment>
<dbReference type="InterPro" id="IPR020843">
    <property type="entry name" value="ER"/>
</dbReference>
<dbReference type="UniPathway" id="UPA00094"/>
<dbReference type="PROSITE" id="PS52004">
    <property type="entry name" value="KS3_2"/>
    <property type="match status" value="1"/>
</dbReference>
<comment type="caution">
    <text evidence="11">The sequence shown here is derived from an EMBL/GenBank/DDBJ whole genome shotgun (WGS) entry which is preliminary data.</text>
</comment>
<dbReference type="InterPro" id="IPR057326">
    <property type="entry name" value="KR_dom"/>
</dbReference>
<reference evidence="11 12" key="1">
    <citation type="submission" date="2017-11" db="EMBL/GenBank/DDBJ databases">
        <title>Draft Genome Sequence of Methylobacter psychrotolerans Sph1T, an Obligate Methanotroph from Low-Temperature Environments.</title>
        <authorList>
            <person name="Oshkin I.Y."/>
            <person name="Miroshnikov K."/>
            <person name="Belova S.E."/>
            <person name="Korzhenkov A."/>
            <person name="Toshchakov S.V."/>
            <person name="Dedysh S.N."/>
        </authorList>
    </citation>
    <scope>NUCLEOTIDE SEQUENCE [LARGE SCALE GENOMIC DNA]</scope>
    <source>
        <strain evidence="11 12">Sph1</strain>
    </source>
</reference>
<evidence type="ECO:0000259" key="10">
    <source>
        <dbReference type="PROSITE" id="PS52019"/>
    </source>
</evidence>
<evidence type="ECO:0000256" key="7">
    <source>
        <dbReference type="PROSITE-ProRule" id="PRU01363"/>
    </source>
</evidence>
<dbReference type="GO" id="GO:0004315">
    <property type="term" value="F:3-oxoacyl-[acyl-carrier-protein] synthase activity"/>
    <property type="evidence" value="ECO:0007669"/>
    <property type="project" value="InterPro"/>
</dbReference>
<proteinExistence type="inferred from homology"/>
<dbReference type="PROSITE" id="PS00606">
    <property type="entry name" value="KS3_1"/>
    <property type="match status" value="1"/>
</dbReference>
<dbReference type="PANTHER" id="PTHR43775:SF37">
    <property type="entry name" value="SI:DKEY-61P9.11"/>
    <property type="match status" value="1"/>
</dbReference>
<dbReference type="SMART" id="SM00825">
    <property type="entry name" value="PKS_KS"/>
    <property type="match status" value="1"/>
</dbReference>
<dbReference type="InterPro" id="IPR001227">
    <property type="entry name" value="Ac_transferase_dom_sf"/>
</dbReference>
<dbReference type="Pfam" id="PF02801">
    <property type="entry name" value="Ketoacyl-synt_C"/>
    <property type="match status" value="1"/>
</dbReference>
<dbReference type="InterPro" id="IPR014031">
    <property type="entry name" value="Ketoacyl_synth_C"/>
</dbReference>
<dbReference type="GO" id="GO:0004312">
    <property type="term" value="F:fatty acid synthase activity"/>
    <property type="evidence" value="ECO:0007669"/>
    <property type="project" value="TreeGrafter"/>
</dbReference>
<dbReference type="InterPro" id="IPR050091">
    <property type="entry name" value="PKS_NRPS_Biosynth_Enz"/>
</dbReference>
<sequence>MNNRVALIAYSVRFPGTDTRRFWGDLLANKDMVTHVDALRWAQERFLHPDKRHPGSSYSFAAGSLGDISGFDAAFFGISPREAAFMDPQQRLLLELAWETLENAGIAPASLRGSQCGVYIGISNVDYSYRMADDLAAIEASAATGMIPSIASNRISYVFDLHGPSISMDTACSSSLVAFHQACQAIRSGEISEALAGGINLHLHPYAFITFSKATMLSKTGRCHVFDASGDGYVRSEGGGLFFLKNYEQALADGDPILAVVAGNGVNTDGHKSGLTIPNPHAQAALMGSVYAQAGIDPNHIDYFEAHGTGTAVGDPIETHAIGLALGQKRRKPLLIGSVKSNLGHLESASGVAGLAKALNCLHHRAVPATIGIKSVNPNIKLADWNLKIVTAPRSLKSQGGLTIGVNSFGFGGANAHVILQTPPTRRLKKARTPVPPAQTVPLLLTAKDPTALQELATALADFAAGHPGLALYDLAYNTFFQRERHAHGLVVFSATADDAAIQLKQFAAQTTPPDKTQPTTLRAYTGPHLPQAQGLAFVYSGNGCQWQNMGKQLLAQSATFRRAVAQVDALFQTYADFSLADELAGRNGKGRYQRTEIAQPALFALQVGVTEVLREHGCEPMAVIGHSVGEVAAAWACGALSLAAAVQVIFYRSHHQGRTQGSGGMTAVGMNAEAMRQWLTANGLDEVYLAGINSHRGVTLAGAVGQLARMESLLSAAQIFFKRLDLDYAFHSPAMDPIEAGVREDLAGLTVNRPILPFYSSVTGKCLLDEKLDGAYWWHNIREPVQFASATNALLAAGCNTFVEIGAHPVLQAYLNDGLKNGNYTGLVIPTLTRNNDTFAQLLQSTAQLMLSGAAFDYKRWFPVAGQHLLLPNYPWQRETLWHPITAESHGLLYQSTLHPLLGHALKQHALIWENQLDTQLQAFLADHNVGGAVVFPGAGFAELALAAAHLSHATDFIDIEELEIRAPLLLSHDHSKVIRLALTADGSFTIQSRDHNKPSEWLQHSLGRVLSDPTGQHLQVPMPSLPERAADFDGASHAQLTRAVGLDYGPTFQAIAEGWLDGDSAIARLTPAAALSVGLGAYYLHPALLDNAFQLIFQVLKDELHQHRDIAFVPVKMGRLHVRSTKATPLWAHARLLHRGAHSLKAEFTLFDAQGEAVAVLKDVRFRAIRLHKAHTQALQYLDYHLTAAPLGTAEPLAVAFTLANGQLSPAYQTAALRYSTEVEPLLDSLCQQFIAETLNAMADGQGLLSPVGLAAHHQSHPETAPLLAALLAVAADQQLILATADGGWELNREAGQLEVPASAIWHTLVQDYPDYFYLTHLAGRAGMHLRSLLDGTRQASQLGIEAALYTAINQHVFAYTSKGPVASEFVQQYQQLIANLPAGQRLKVLEISAHSPAFAPLLCPQWDFNQADYTVASIGDTAFTATRHLCESYPLLHSLRWSETAEDNRQALAKPANFAIVHLNAGQTEITQQVLGQLSALLVPGSPVWIIGLQPARWIDAVLGLASDWWLGNAETGYLSPQLSAEMVSKQLETLGFGATDCFELMPDCYSGTYILTTHTALAKPADATQNRQTWLLLADTQEPEYSRAQALAIALRNLGQQVAIAAPQQDGFAAVLAQAYTHIVHLAGFGQTQASYQTQRCWLASDIVRACENTAANTTVWLLTSQVAGLFTCDQAITGITADSIAHDAALWGFGRCLMNESSQYRIQLVDLNGDSPALLTALTKELLYPDDEQEIVLTAQGGRFATRLRSWDKLTAGRSTPKATADATAPTVRLGFKLPGQLRNLHWQTVPTRTLAADEIEIEVKATGLNFRDVMYTLGLLSDEAVENGFVGPTLGLEFAGRVSRIGAGVSAYQPGDRVVGMGPACFSNRVVTQANAITLIPDGIGYAAAATIPSTFFTVYYALHHQARLQAGEKVLIHGAAGGVGIAAIQIAQWLGAEVYATVGTEEKCDFLRLLGIKHIYDSRSLRFAEDILAQTGGHGVDVVLNSLAGEAINRNFQVLKPFGRFLELGKRDFYENTHIGLRPFRNNISYFGIDADQLMQVRPELTQRLFAEMMGLFHDGILHPLPYTTFDANQVVDAFRYMQQAKQIGKIVVTYEQGIPDKTDPIQADTVPPVHFSADNCYFVTGGLGGFGLRSAQWLVAHGAKHLILVSRSGPASPEAQAALAEFAAQGVAVHAAAVDVTDKAAVAGLLAQCRTTMPPLAGIIHAAAVIEDGFAKNLNAEQLHKVMAPKIDGALHLHELTATLPLDFFVLYSSVTTLFGNPGQSHYVAANSWLEALAVHRRQRGLAATCIAWGAIDDVGFLARNPKIKEALQNRLGGPALASELALAQLGQLLQNDSGTLGIMAYDWHHLSSFLPSAPSPKFRELALQAPGKEHHDDSAADLKRLVEELPDEALKTLFADMLKEELAQILLISKDKIDANHSMYDMGLDSLMGVELMIAIEARFKVQIPVMALSEASSINKLAERLIAHLRGDTDVAANGDGLQAQIHSVAQQHDSALTAEQLVQLTNDIETNGTSRILT</sequence>
<dbReference type="InterPro" id="IPR016035">
    <property type="entry name" value="Acyl_Trfase/lysoPLipase"/>
</dbReference>
<keyword evidence="3" id="KW-0596">Phosphopantetheine</keyword>
<evidence type="ECO:0000313" key="11">
    <source>
        <dbReference type="EMBL" id="POZ52141.1"/>
    </source>
</evidence>
<keyword evidence="4" id="KW-0597">Phosphoprotein</keyword>
<dbReference type="SMART" id="SM00829">
    <property type="entry name" value="PKS_ER"/>
    <property type="match status" value="1"/>
</dbReference>
<feature type="domain" description="Carrier" evidence="8">
    <location>
        <begin position="2402"/>
        <end position="2479"/>
    </location>
</feature>
<dbReference type="InterPro" id="IPR016036">
    <property type="entry name" value="Malonyl_transacylase_ACP-bd"/>
</dbReference>
<evidence type="ECO:0000256" key="3">
    <source>
        <dbReference type="ARBA" id="ARBA00022450"/>
    </source>
</evidence>
<dbReference type="Gene3D" id="3.90.180.10">
    <property type="entry name" value="Medium-chain alcohol dehydrogenases, catalytic domain"/>
    <property type="match status" value="1"/>
</dbReference>
<dbReference type="SMART" id="SM00826">
    <property type="entry name" value="PKS_DH"/>
    <property type="match status" value="1"/>
</dbReference>
<comment type="pathway">
    <text evidence="1">Lipid metabolism; fatty acid biosynthesis.</text>
</comment>
<dbReference type="InterPro" id="IPR049551">
    <property type="entry name" value="PKS_DH_C"/>
</dbReference>
<dbReference type="InterPro" id="IPR016039">
    <property type="entry name" value="Thiolase-like"/>
</dbReference>